<dbReference type="RefSeq" id="WP_308718229.1">
    <property type="nucleotide sequence ID" value="NZ_JAVHUY010000067.1"/>
</dbReference>
<feature type="chain" id="PRO_5047060366" description="Lipoprotein" evidence="1">
    <location>
        <begin position="22"/>
        <end position="243"/>
    </location>
</feature>
<dbReference type="Proteomes" id="UP001230908">
    <property type="component" value="Unassembled WGS sequence"/>
</dbReference>
<dbReference type="EMBL" id="JAVHUY010000067">
    <property type="protein sequence ID" value="MDQ7910995.1"/>
    <property type="molecule type" value="Genomic_DNA"/>
</dbReference>
<sequence length="243" mass="26043">MTARGVAAVLTALLFLAGGCAEPPAEPTARIVSSDEAERLAAVLFLNHDAGGAHLTAVVPVPGLGVSQIEAIVDWRDHLGDGELVTLAPDGRAIERQRVVWGLRSFATVGQKGDWQVDPLQPDRNPLHLALATSLRLASDRPENPQLLINNDASWLRADTLSGTAVDVFSGPRVGDGEARAQGAQQIHYWLDHEGRLRRLEIRNGKPPITLDLSRLGRQRVDAEPALRERLAASGASPSPGTR</sequence>
<name>A0ABU0ZVC6_9ACTN</name>
<accession>A0ABU0ZVC6</accession>
<comment type="caution">
    <text evidence="2">The sequence shown here is derived from an EMBL/GenBank/DDBJ whole genome shotgun (WGS) entry which is preliminary data.</text>
</comment>
<evidence type="ECO:0008006" key="4">
    <source>
        <dbReference type="Google" id="ProtNLM"/>
    </source>
</evidence>
<feature type="signal peptide" evidence="1">
    <location>
        <begin position="1"/>
        <end position="21"/>
    </location>
</feature>
<protein>
    <recommendedName>
        <fullName evidence="4">Lipoprotein</fullName>
    </recommendedName>
</protein>
<keyword evidence="1" id="KW-0732">Signal</keyword>
<proteinExistence type="predicted"/>
<evidence type="ECO:0000313" key="2">
    <source>
        <dbReference type="EMBL" id="MDQ7910995.1"/>
    </source>
</evidence>
<evidence type="ECO:0000256" key="1">
    <source>
        <dbReference type="SAM" id="SignalP"/>
    </source>
</evidence>
<reference evidence="2 3" key="1">
    <citation type="submission" date="2023-08" db="EMBL/GenBank/DDBJ databases">
        <title>Phytohabitans sansha sp. nov., isolated from marine sediment.</title>
        <authorList>
            <person name="Zhao Y."/>
            <person name="Yi K."/>
        </authorList>
    </citation>
    <scope>NUCLEOTIDE SEQUENCE [LARGE SCALE GENOMIC DNA]</scope>
    <source>
        <strain evidence="2 3">ZYX-F-186</strain>
    </source>
</reference>
<evidence type="ECO:0000313" key="3">
    <source>
        <dbReference type="Proteomes" id="UP001230908"/>
    </source>
</evidence>
<dbReference type="PROSITE" id="PS51257">
    <property type="entry name" value="PROKAR_LIPOPROTEIN"/>
    <property type="match status" value="1"/>
</dbReference>
<organism evidence="2 3">
    <name type="scientific">Phytohabitans maris</name>
    <dbReference type="NCBI Taxonomy" id="3071409"/>
    <lineage>
        <taxon>Bacteria</taxon>
        <taxon>Bacillati</taxon>
        <taxon>Actinomycetota</taxon>
        <taxon>Actinomycetes</taxon>
        <taxon>Micromonosporales</taxon>
        <taxon>Micromonosporaceae</taxon>
    </lineage>
</organism>
<keyword evidence="3" id="KW-1185">Reference proteome</keyword>
<gene>
    <name evidence="2" type="ORF">RB614_41560</name>
</gene>